<gene>
    <name evidence="2" type="ORF">BAA01_08295</name>
</gene>
<dbReference type="EMBL" id="LZRT01000062">
    <property type="protein sequence ID" value="OUM88361.1"/>
    <property type="molecule type" value="Genomic_DNA"/>
</dbReference>
<accession>A0A1Y3PLX8</accession>
<dbReference type="InterPro" id="IPR036061">
    <property type="entry name" value="CheW-like_dom_sf"/>
</dbReference>
<evidence type="ECO:0000313" key="3">
    <source>
        <dbReference type="Proteomes" id="UP000196475"/>
    </source>
</evidence>
<sequence>MPAEDKVTQEQQYVLFELAGQEYGVNVHQVLSIERIPEITRVPRTPKFVMGVMNLRGEVLPVIDLRKRFALESFEGKEAQREQQRIIVVKLEEITVGMVVDMVRDVLSISAEQIEPPPSLVGGIQADYLDGMAKVGERVMVLLNLEKTLNQKELTELEDFRGSIG</sequence>
<dbReference type="Proteomes" id="UP000196475">
    <property type="component" value="Unassembled WGS sequence"/>
</dbReference>
<name>A0A1Y3PLX8_9BACI</name>
<protein>
    <submittedName>
        <fullName evidence="2">Chemotaxis protein CheW</fullName>
    </submittedName>
</protein>
<evidence type="ECO:0000313" key="2">
    <source>
        <dbReference type="EMBL" id="OUM88361.1"/>
    </source>
</evidence>
<dbReference type="PANTHER" id="PTHR22617">
    <property type="entry name" value="CHEMOTAXIS SENSOR HISTIDINE KINASE-RELATED"/>
    <property type="match status" value="1"/>
</dbReference>
<dbReference type="GO" id="GO:0007165">
    <property type="term" value="P:signal transduction"/>
    <property type="evidence" value="ECO:0007669"/>
    <property type="project" value="InterPro"/>
</dbReference>
<dbReference type="GO" id="GO:0005829">
    <property type="term" value="C:cytosol"/>
    <property type="evidence" value="ECO:0007669"/>
    <property type="project" value="TreeGrafter"/>
</dbReference>
<dbReference type="PANTHER" id="PTHR22617:SF23">
    <property type="entry name" value="CHEMOTAXIS PROTEIN CHEW"/>
    <property type="match status" value="1"/>
</dbReference>
<dbReference type="CDD" id="cd00732">
    <property type="entry name" value="CheW"/>
    <property type="match status" value="1"/>
</dbReference>
<dbReference type="SMART" id="SM00260">
    <property type="entry name" value="CheW"/>
    <property type="match status" value="1"/>
</dbReference>
<dbReference type="GO" id="GO:0006935">
    <property type="term" value="P:chemotaxis"/>
    <property type="evidence" value="ECO:0007669"/>
    <property type="project" value="InterPro"/>
</dbReference>
<organism evidence="2 3">
    <name type="scientific">Bacillus thermozeamaize</name>
    <dbReference type="NCBI Taxonomy" id="230954"/>
    <lineage>
        <taxon>Bacteria</taxon>
        <taxon>Bacillati</taxon>
        <taxon>Bacillota</taxon>
        <taxon>Bacilli</taxon>
        <taxon>Bacillales</taxon>
        <taxon>Bacillaceae</taxon>
        <taxon>Bacillus</taxon>
    </lineage>
</organism>
<dbReference type="InterPro" id="IPR002545">
    <property type="entry name" value="CheW-lke_dom"/>
</dbReference>
<dbReference type="InterPro" id="IPR039315">
    <property type="entry name" value="CheW"/>
</dbReference>
<feature type="domain" description="CheW-like" evidence="1">
    <location>
        <begin position="10"/>
        <end position="154"/>
    </location>
</feature>
<dbReference type="Gene3D" id="2.30.30.40">
    <property type="entry name" value="SH3 Domains"/>
    <property type="match status" value="1"/>
</dbReference>
<reference evidence="3" key="1">
    <citation type="submission" date="2016-06" db="EMBL/GenBank/DDBJ databases">
        <authorList>
            <person name="Nascimento L."/>
            <person name="Pereira R.V."/>
            <person name="Martins L.F."/>
            <person name="Quaggio R.B."/>
            <person name="Silva A.M."/>
            <person name="Setubal J.C."/>
        </authorList>
    </citation>
    <scope>NUCLEOTIDE SEQUENCE [LARGE SCALE GENOMIC DNA]</scope>
</reference>
<comment type="caution">
    <text evidence="2">The sequence shown here is derived from an EMBL/GenBank/DDBJ whole genome shotgun (WGS) entry which is preliminary data.</text>
</comment>
<dbReference type="AlphaFoldDB" id="A0A1Y3PLX8"/>
<dbReference type="SUPFAM" id="SSF50341">
    <property type="entry name" value="CheW-like"/>
    <property type="match status" value="1"/>
</dbReference>
<evidence type="ECO:0000259" key="1">
    <source>
        <dbReference type="PROSITE" id="PS50851"/>
    </source>
</evidence>
<proteinExistence type="predicted"/>
<dbReference type="Gene3D" id="2.40.50.180">
    <property type="entry name" value="CheA-289, Domain 4"/>
    <property type="match status" value="1"/>
</dbReference>
<dbReference type="PROSITE" id="PS50851">
    <property type="entry name" value="CHEW"/>
    <property type="match status" value="1"/>
</dbReference>
<dbReference type="Pfam" id="PF01584">
    <property type="entry name" value="CheW"/>
    <property type="match status" value="1"/>
</dbReference>